<sequence length="180" mass="20313">MVHICQISSREIERSDQFALRRFTCCERGAPSYALDVQRYIRGLNLGSTIPGVHRMVLYCRGDSDLYGFCEFGYDDSLGADSGYAISFVATGSRYQGHGLGHMIIDCVLRWISNDAAVSGRRPYVATQIDADNDASVRLFSDMGFEDEGVDSYDPGYHVWSRTFEPVARDDLWLFQTVMF</sequence>
<dbReference type="EMBL" id="JAHBBD010000016">
    <property type="protein sequence ID" value="MBW3083173.1"/>
    <property type="molecule type" value="Genomic_DNA"/>
</dbReference>
<feature type="domain" description="N-acetyltransferase" evidence="1">
    <location>
        <begin position="7"/>
        <end position="165"/>
    </location>
</feature>
<evidence type="ECO:0000313" key="2">
    <source>
        <dbReference type="EMBL" id="MBW3083173.1"/>
    </source>
</evidence>
<proteinExistence type="predicted"/>
<evidence type="ECO:0000313" key="3">
    <source>
        <dbReference type="Proteomes" id="UP000812844"/>
    </source>
</evidence>
<accession>A0ABS6W9J0</accession>
<reference evidence="2 3" key="1">
    <citation type="submission" date="2021-05" db="EMBL/GenBank/DDBJ databases">
        <title>Phylogenetic classification of ten novel species belonging to the genus Bifidobacterium comprising B. colchicus sp. nov., B. abeli sp. nov., B. bicoloris sp. nov., B. guerezis sp. nov., B. rosaliae sp. nov., B. santillanensis sp. nov., B. argentati sp. nov., B. amazzoni sp. nov., B. pluviali sp. nov., and B. pinnaculum sp. nov.</title>
        <authorList>
            <person name="Lugli G.A."/>
            <person name="Ruiz Garcia L."/>
            <person name="Margolles A."/>
            <person name="Ventura M."/>
        </authorList>
    </citation>
    <scope>NUCLEOTIDE SEQUENCE [LARGE SCALE GENOMIC DNA]</scope>
    <source>
        <strain evidence="2 3">6T3</strain>
    </source>
</reference>
<comment type="caution">
    <text evidence="2">The sequence shown here is derived from an EMBL/GenBank/DDBJ whole genome shotgun (WGS) entry which is preliminary data.</text>
</comment>
<organism evidence="2 3">
    <name type="scientific">Bifidobacterium phasiani</name>
    <dbReference type="NCBI Taxonomy" id="2834431"/>
    <lineage>
        <taxon>Bacteria</taxon>
        <taxon>Bacillati</taxon>
        <taxon>Actinomycetota</taxon>
        <taxon>Actinomycetes</taxon>
        <taxon>Bifidobacteriales</taxon>
        <taxon>Bifidobacteriaceae</taxon>
        <taxon>Bifidobacterium</taxon>
    </lineage>
</organism>
<dbReference type="Pfam" id="PF00583">
    <property type="entry name" value="Acetyltransf_1"/>
    <property type="match status" value="1"/>
</dbReference>
<dbReference type="InterPro" id="IPR000182">
    <property type="entry name" value="GNAT_dom"/>
</dbReference>
<gene>
    <name evidence="2" type="ORF">KIH73_07320</name>
</gene>
<dbReference type="PROSITE" id="PS51186">
    <property type="entry name" value="GNAT"/>
    <property type="match status" value="1"/>
</dbReference>
<name>A0ABS6W9J0_9BIFI</name>
<dbReference type="Proteomes" id="UP000812844">
    <property type="component" value="Unassembled WGS sequence"/>
</dbReference>
<keyword evidence="3" id="KW-1185">Reference proteome</keyword>
<protein>
    <submittedName>
        <fullName evidence="2">GNAT family N-acetyltransferase</fullName>
    </submittedName>
</protein>
<evidence type="ECO:0000259" key="1">
    <source>
        <dbReference type="PROSITE" id="PS51186"/>
    </source>
</evidence>